<feature type="transmembrane region" description="Helical" evidence="1">
    <location>
        <begin position="371"/>
        <end position="396"/>
    </location>
</feature>
<feature type="transmembrane region" description="Helical" evidence="1">
    <location>
        <begin position="250"/>
        <end position="272"/>
    </location>
</feature>
<dbReference type="EMBL" id="FWYW01000044">
    <property type="protein sequence ID" value="SMD64973.1"/>
    <property type="molecule type" value="Genomic_DNA"/>
</dbReference>
<sequence>MKYFKYKRLMKKRKAFANIELLLGDFLNKFADGDKKLLLTFLYNVNVVITFVSILAPIFVYELIYYFRSFINPFYIATTYFFVTMLITDINNDDYDPEEMENVSQWMYSAQENNFKLLIIKKLLLTFGFKILFYCSFIIIFMRELYFSYTTIFLYEFLVLITVLITIILKFLWSNHQIVFLFINGPNNTKKKEHIIKDRNDSQFDKYQIALSRSCQNRTYYLHILYTYIFTIASLCIIGILNFYFNINKFIIISVYLASESAIISFISQGIINSSKMLQGSNLSDFYYIKKFDQKNYYNNLLSKFLSRKLIAILIGYYLGVIILYGLSLFTAIIIVCSTIIYFYSIKIITKRVYRFKKLSIEDIKNNFFLYFFNPIEDLLILGLPFITCSVVAVYSMRLGNIYPIMVFFIVYSSYLLLYNFLTKER</sequence>
<feature type="transmembrane region" description="Helical" evidence="1">
    <location>
        <begin position="310"/>
        <end position="327"/>
    </location>
</feature>
<feature type="transmembrane region" description="Helical" evidence="1">
    <location>
        <begin position="65"/>
        <end position="87"/>
    </location>
</feature>
<comment type="caution">
    <text evidence="2">The sequence shown here is derived from an EMBL/GenBank/DDBJ whole genome shotgun (WGS) entry which is preliminary data.</text>
</comment>
<dbReference type="EMBL" id="VXCE01000031">
    <property type="protein sequence ID" value="KAA8474165.1"/>
    <property type="molecule type" value="Genomic_DNA"/>
</dbReference>
<dbReference type="AlphaFoldDB" id="A0A5M9GK92"/>
<name>A0A5M9GK92_9BACI</name>
<feature type="transmembrane region" description="Helical" evidence="1">
    <location>
        <begin position="37"/>
        <end position="59"/>
    </location>
</feature>
<reference evidence="2 5" key="2">
    <citation type="submission" date="2019-09" db="EMBL/GenBank/DDBJ databases">
        <authorList>
            <person name="Geng P."/>
            <person name="Wan X."/>
            <person name="Zhou G."/>
            <person name="Yuan Z."/>
            <person name="Hu X."/>
        </authorList>
    </citation>
    <scope>NUCLEOTIDE SEQUENCE [LARGE SCALE GENOMIC DNA]</scope>
    <source>
        <strain evidence="2 5">EFR-4</strain>
    </source>
</reference>
<dbReference type="GeneID" id="75083716"/>
<keyword evidence="1" id="KW-0812">Transmembrane</keyword>
<gene>
    <name evidence="3" type="ORF">BACERE00174_00713</name>
    <name evidence="2" type="ORF">FYW06_25060</name>
</gene>
<accession>A0A5M9GK92</accession>
<organism evidence="2 5">
    <name type="scientific">Bacillus paranthracis</name>
    <dbReference type="NCBI Taxonomy" id="2026186"/>
    <lineage>
        <taxon>Bacteria</taxon>
        <taxon>Bacillati</taxon>
        <taxon>Bacillota</taxon>
        <taxon>Bacilli</taxon>
        <taxon>Bacillales</taxon>
        <taxon>Bacillaceae</taxon>
        <taxon>Bacillus</taxon>
        <taxon>Bacillus cereus group</taxon>
    </lineage>
</organism>
<evidence type="ECO:0000256" key="1">
    <source>
        <dbReference type="SAM" id="Phobius"/>
    </source>
</evidence>
<evidence type="ECO:0000313" key="2">
    <source>
        <dbReference type="EMBL" id="KAA8474165.1"/>
    </source>
</evidence>
<keyword evidence="1" id="KW-0472">Membrane</keyword>
<keyword evidence="2" id="KW-0813">Transport</keyword>
<dbReference type="RefSeq" id="WP_000873292.1">
    <property type="nucleotide sequence ID" value="NZ_CMPU01000015.1"/>
</dbReference>
<feature type="transmembrane region" description="Helical" evidence="1">
    <location>
        <begin position="123"/>
        <end position="146"/>
    </location>
</feature>
<feature type="transmembrane region" description="Helical" evidence="1">
    <location>
        <begin position="333"/>
        <end position="350"/>
    </location>
</feature>
<feature type="transmembrane region" description="Helical" evidence="1">
    <location>
        <begin position="152"/>
        <end position="173"/>
    </location>
</feature>
<dbReference type="Proteomes" id="UP000194422">
    <property type="component" value="Unassembled WGS sequence"/>
</dbReference>
<protein>
    <submittedName>
        <fullName evidence="2">Sugar transporter</fullName>
    </submittedName>
</protein>
<keyword evidence="2" id="KW-0762">Sugar transport</keyword>
<dbReference type="Proteomes" id="UP000325411">
    <property type="component" value="Unassembled WGS sequence"/>
</dbReference>
<evidence type="ECO:0000313" key="5">
    <source>
        <dbReference type="Proteomes" id="UP000325411"/>
    </source>
</evidence>
<keyword evidence="1" id="KW-1133">Transmembrane helix</keyword>
<evidence type="ECO:0000313" key="4">
    <source>
        <dbReference type="Proteomes" id="UP000194422"/>
    </source>
</evidence>
<proteinExistence type="predicted"/>
<feature type="transmembrane region" description="Helical" evidence="1">
    <location>
        <begin position="220"/>
        <end position="244"/>
    </location>
</feature>
<reference evidence="3 4" key="1">
    <citation type="submission" date="2017-04" db="EMBL/GenBank/DDBJ databases">
        <authorList>
            <person name="Criscuolo A."/>
        </authorList>
    </citation>
    <scope>NUCLEOTIDE SEQUENCE [LARGE SCALE GENOMIC DNA]</scope>
    <source>
        <strain evidence="3">16-00174</strain>
    </source>
</reference>
<feature type="transmembrane region" description="Helical" evidence="1">
    <location>
        <begin position="402"/>
        <end position="422"/>
    </location>
</feature>
<evidence type="ECO:0000313" key="3">
    <source>
        <dbReference type="EMBL" id="SMD64973.1"/>
    </source>
</evidence>